<dbReference type="RefSeq" id="WP_379858868.1">
    <property type="nucleotide sequence ID" value="NZ_JBHZQA010000010.1"/>
</dbReference>
<sequence length="57" mass="6588">MKKILVHPDLKKQLQKEFKVSYVTVTMSIDGVFTSEKAIAIRQRAKELLIEEANKIE</sequence>
<keyword evidence="2" id="KW-1185">Reference proteome</keyword>
<comment type="caution">
    <text evidence="1">The sequence shown here is derived from an EMBL/GenBank/DDBJ whole genome shotgun (WGS) entry which is preliminary data.</text>
</comment>
<dbReference type="Proteomes" id="UP001600039">
    <property type="component" value="Unassembled WGS sequence"/>
</dbReference>
<evidence type="ECO:0000313" key="2">
    <source>
        <dbReference type="Proteomes" id="UP001600039"/>
    </source>
</evidence>
<organism evidence="1 2">
    <name type="scientific">Flavobacterium fructosi</name>
    <dbReference type="NCBI Taxonomy" id="3230416"/>
    <lineage>
        <taxon>Bacteria</taxon>
        <taxon>Pseudomonadati</taxon>
        <taxon>Bacteroidota</taxon>
        <taxon>Flavobacteriia</taxon>
        <taxon>Flavobacteriales</taxon>
        <taxon>Flavobacteriaceae</taxon>
        <taxon>Flavobacterium</taxon>
    </lineage>
</organism>
<protein>
    <submittedName>
        <fullName evidence="1">Uncharacterized protein</fullName>
    </submittedName>
</protein>
<evidence type="ECO:0000313" key="1">
    <source>
        <dbReference type="EMBL" id="MFE3849121.1"/>
    </source>
</evidence>
<gene>
    <name evidence="1" type="ORF">ACFX5D_14205</name>
</gene>
<accession>A0ABW6HPZ2</accession>
<name>A0ABW6HPZ2_9FLAO</name>
<proteinExistence type="predicted"/>
<reference evidence="1 2" key="1">
    <citation type="submission" date="2024-06" db="EMBL/GenBank/DDBJ databases">
        <title>Flavobacterium spp. isolated from glacier.</title>
        <authorList>
            <person name="Han D."/>
        </authorList>
    </citation>
    <scope>NUCLEOTIDE SEQUENCE [LARGE SCALE GENOMIC DNA]</scope>
    <source>
        <strain evidence="1 2">LB3P45</strain>
    </source>
</reference>
<dbReference type="EMBL" id="JBHZQA010000010">
    <property type="protein sequence ID" value="MFE3849121.1"/>
    <property type="molecule type" value="Genomic_DNA"/>
</dbReference>